<dbReference type="RefSeq" id="WP_248728212.1">
    <property type="nucleotide sequence ID" value="NZ_CP096829.1"/>
</dbReference>
<reference evidence="1 2" key="1">
    <citation type="submission" date="2022-04" db="EMBL/GenBank/DDBJ databases">
        <authorList>
            <person name="Ra J.-S."/>
            <person name="Kim S.-B."/>
        </authorList>
    </citation>
    <scope>NUCLEOTIDE SEQUENCE [LARGE SCALE GENOMIC DNA]</scope>
    <source>
        <strain evidence="1 2">MMS21-Er5</strain>
    </source>
</reference>
<proteinExistence type="predicted"/>
<accession>A0ABY4LT13</accession>
<organism evidence="1 2">
    <name type="scientific">Flavobacterium humidisoli</name>
    <dbReference type="NCBI Taxonomy" id="2937442"/>
    <lineage>
        <taxon>Bacteria</taxon>
        <taxon>Pseudomonadati</taxon>
        <taxon>Bacteroidota</taxon>
        <taxon>Flavobacteriia</taxon>
        <taxon>Flavobacteriales</taxon>
        <taxon>Flavobacteriaceae</taxon>
        <taxon>Flavobacterium</taxon>
    </lineage>
</organism>
<gene>
    <name evidence="1" type="ORF">M0M44_01530</name>
</gene>
<evidence type="ECO:0000313" key="1">
    <source>
        <dbReference type="EMBL" id="UPZ16037.1"/>
    </source>
</evidence>
<dbReference type="Proteomes" id="UP000829998">
    <property type="component" value="Chromosome"/>
</dbReference>
<protein>
    <submittedName>
        <fullName evidence="1">UDP-glycosyltransferase</fullName>
    </submittedName>
</protein>
<dbReference type="SUPFAM" id="SSF53756">
    <property type="entry name" value="UDP-Glycosyltransferase/glycogen phosphorylase"/>
    <property type="match status" value="1"/>
</dbReference>
<dbReference type="EMBL" id="CP096829">
    <property type="protein sequence ID" value="UPZ16037.1"/>
    <property type="molecule type" value="Genomic_DNA"/>
</dbReference>
<keyword evidence="2" id="KW-1185">Reference proteome</keyword>
<sequence>MAAQSPKTIQRQLMPKKIFILLPDGVGLRNFAFSNFYKIGQEKNFNITYWNNTPFDLKKIGFEEIKIKNAKPNPLTDSYKNARKHIELNLSIKKEKDTVYDSYRFPFSFKSLKGTVKSCFAKFFILINNSEKGLEKVREKIKIQERDTEFYKGCLETLRKEKPDFVFCTNQRPVLAIAPLLAANELKIPTGTFIFSWDNLPKATMVVETDYYFVWSEHMKAELQKYYPYINENQIFVVGTPQFESHFDQGIIEDKAQFFGKHKMDLNKKYICYSGDDATTCPDDPQYLSDFANAVRKINEEKNYSLGIIFRRCPVDFSGRYDEVLVKNKDLIVSIDPSWEKIGEGWNTVLPTKADVNLLTNTVYHSEMVVNMGSSMVFDFICHDKPCGYFRYNQENQVDKNWDIFTCYNYVHFRSMPEKNPVFFMDNATSIATSIEKVLEDSNEIKVQAKEWFKIINQHLPQLASQRTWEAIMQIVK</sequence>
<evidence type="ECO:0000313" key="2">
    <source>
        <dbReference type="Proteomes" id="UP000829998"/>
    </source>
</evidence>
<name>A0ABY4LT13_9FLAO</name>